<evidence type="ECO:0000313" key="2">
    <source>
        <dbReference type="EMBL" id="NYG54108.1"/>
    </source>
</evidence>
<keyword evidence="3" id="KW-1185">Reference proteome</keyword>
<comment type="caution">
    <text evidence="2">The sequence shown here is derived from an EMBL/GenBank/DDBJ whole genome shotgun (WGS) entry which is preliminary data.</text>
</comment>
<dbReference type="EMBL" id="JACCAC010000001">
    <property type="protein sequence ID" value="NYG54108.1"/>
    <property type="molecule type" value="Genomic_DNA"/>
</dbReference>
<protein>
    <submittedName>
        <fullName evidence="2">Uncharacterized protein (TIGR02611 family)</fullName>
    </submittedName>
</protein>
<name>A0A7Y9RSJ7_9ACTN</name>
<sequence length="165" mass="17789">MTRLGGAALKALVLEIVGWVLVVAGVAALALPGPGLLLLFGGLVVLSQRYTWAERRVEPVKRQALKAASDGVQTWPRIAASLLGVVWLVGLGVFWGLRPPAPDWWPLRESFWLIGGWGAGATLIASALFALGLLVFSYRRFRTHPYDPGRVPADGVDPAPERSSR</sequence>
<evidence type="ECO:0000313" key="3">
    <source>
        <dbReference type="Proteomes" id="UP000544110"/>
    </source>
</evidence>
<organism evidence="2 3">
    <name type="scientific">Nocardioides perillae</name>
    <dbReference type="NCBI Taxonomy" id="1119534"/>
    <lineage>
        <taxon>Bacteria</taxon>
        <taxon>Bacillati</taxon>
        <taxon>Actinomycetota</taxon>
        <taxon>Actinomycetes</taxon>
        <taxon>Propionibacteriales</taxon>
        <taxon>Nocardioidaceae</taxon>
        <taxon>Nocardioides</taxon>
    </lineage>
</organism>
<reference evidence="2 3" key="1">
    <citation type="submission" date="2020-07" db="EMBL/GenBank/DDBJ databases">
        <title>Sequencing the genomes of 1000 actinobacteria strains.</title>
        <authorList>
            <person name="Klenk H.-P."/>
        </authorList>
    </citation>
    <scope>NUCLEOTIDE SEQUENCE [LARGE SCALE GENOMIC DNA]</scope>
    <source>
        <strain evidence="2 3">DSM 24552</strain>
    </source>
</reference>
<dbReference type="RefSeq" id="WP_179516801.1">
    <property type="nucleotide sequence ID" value="NZ_JACCAC010000001.1"/>
</dbReference>
<proteinExistence type="predicted"/>
<accession>A0A7Y9RSJ7</accession>
<keyword evidence="1" id="KW-1133">Transmembrane helix</keyword>
<evidence type="ECO:0000256" key="1">
    <source>
        <dbReference type="SAM" id="Phobius"/>
    </source>
</evidence>
<keyword evidence="1" id="KW-0812">Transmembrane</keyword>
<feature type="transmembrane region" description="Helical" evidence="1">
    <location>
        <begin position="12"/>
        <end position="30"/>
    </location>
</feature>
<dbReference type="AlphaFoldDB" id="A0A7Y9RSJ7"/>
<gene>
    <name evidence="2" type="ORF">BJ989_000412</name>
</gene>
<dbReference type="Pfam" id="PF09656">
    <property type="entry name" value="PGPGW"/>
    <property type="match status" value="1"/>
</dbReference>
<dbReference type="Proteomes" id="UP000544110">
    <property type="component" value="Unassembled WGS sequence"/>
</dbReference>
<dbReference type="InterPro" id="IPR019099">
    <property type="entry name" value="Uncharacterised_PGPGW_TM"/>
</dbReference>
<feature type="transmembrane region" description="Helical" evidence="1">
    <location>
        <begin position="74"/>
        <end position="97"/>
    </location>
</feature>
<keyword evidence="1" id="KW-0472">Membrane</keyword>
<feature type="transmembrane region" description="Helical" evidence="1">
    <location>
        <begin position="117"/>
        <end position="136"/>
    </location>
</feature>